<evidence type="ECO:0000313" key="1">
    <source>
        <dbReference type="EMBL" id="MDR5895989.1"/>
    </source>
</evidence>
<gene>
    <name evidence="1" type="ORF">QC825_07900</name>
</gene>
<evidence type="ECO:0000313" key="2">
    <source>
        <dbReference type="Proteomes" id="UP001269375"/>
    </source>
</evidence>
<proteinExistence type="predicted"/>
<evidence type="ECO:0008006" key="3">
    <source>
        <dbReference type="Google" id="ProtNLM"/>
    </source>
</evidence>
<accession>A0ABU1GVG0</accession>
<dbReference type="Proteomes" id="UP001269375">
    <property type="component" value="Unassembled WGS sequence"/>
</dbReference>
<name>A0ABU1GVG0_9GAMM</name>
<organism evidence="1 2">
    <name type="scientific">Larsenimonas suaedae</name>
    <dbReference type="NCBI Taxonomy" id="1851019"/>
    <lineage>
        <taxon>Bacteria</taxon>
        <taxon>Pseudomonadati</taxon>
        <taxon>Pseudomonadota</taxon>
        <taxon>Gammaproteobacteria</taxon>
        <taxon>Oceanospirillales</taxon>
        <taxon>Halomonadaceae</taxon>
        <taxon>Larsenimonas</taxon>
    </lineage>
</organism>
<sequence>MSPADDPFWKGVATLFGHDRWEDASLLPELRERIAQTHSGFLGLDYKGRVEQRPVWALPWVDGCAPDAAQVADWLGEWLVTQVQFDGLNRYEYGSITKPEYRRPLSTWPQVLIAYVREHVPASSVAQLPDSTELEGGPGAVYCLVDARCDQFMDTPTGLWCVDWEACVVAPLDFTLAMIELVFARAPSSVHARFKAHFQNVYSLTPCQRAWCRSALWAMNSTGDSDWQCVIDLPNWLDV</sequence>
<protein>
    <recommendedName>
        <fullName evidence="3">Aminoglycoside phosphotransferase domain-containing protein</fullName>
    </recommendedName>
</protein>
<comment type="caution">
    <text evidence="1">The sequence shown here is derived from an EMBL/GenBank/DDBJ whole genome shotgun (WGS) entry which is preliminary data.</text>
</comment>
<dbReference type="RefSeq" id="WP_251589925.1">
    <property type="nucleotide sequence ID" value="NZ_JAMLJI010000001.1"/>
</dbReference>
<reference evidence="1 2" key="1">
    <citation type="submission" date="2023-04" db="EMBL/GenBank/DDBJ databases">
        <title>A long-awaited taxogenomic arrangement of the family Halomonadaceae.</title>
        <authorList>
            <person name="De La Haba R."/>
            <person name="Chuvochina M."/>
            <person name="Wittouck S."/>
            <person name="Arahal D.R."/>
            <person name="Sanchez-Porro C."/>
            <person name="Hugenholtz P."/>
            <person name="Ventosa A."/>
        </authorList>
    </citation>
    <scope>NUCLEOTIDE SEQUENCE [LARGE SCALE GENOMIC DNA]</scope>
    <source>
        <strain evidence="1 2">DSM 22428</strain>
    </source>
</reference>
<keyword evidence="2" id="KW-1185">Reference proteome</keyword>
<dbReference type="EMBL" id="JARWAO010000003">
    <property type="protein sequence ID" value="MDR5895989.1"/>
    <property type="molecule type" value="Genomic_DNA"/>
</dbReference>